<keyword evidence="4" id="KW-0472">Membrane</keyword>
<sequence length="171" mass="18073">MSGKLKRLLVLLLIILTGTGPAAACSCAPPSCHCTNRGFSSVPQNLLRTKLQLRKLKDIPPEDLNNCEEPAIVSFQMVDKSTLVKREALHLVCEATAGTVLIGSIVLTICWKRWTRNRTVGPDPGVVFNNTDTTATVTTGGAPDTTATVTTDGAPDTTATVTVATGGHDQM</sequence>
<protein>
    <submittedName>
        <fullName evidence="7">Hypp3894 protein</fullName>
    </submittedName>
</protein>
<keyword evidence="8" id="KW-1185">Reference proteome</keyword>
<reference evidence="7" key="1">
    <citation type="submission" date="2022-01" db="EMBL/GenBank/DDBJ databases">
        <authorList>
            <person name="Braso-Vives M."/>
        </authorList>
    </citation>
    <scope>NUCLEOTIDE SEQUENCE</scope>
</reference>
<organism evidence="7 8">
    <name type="scientific">Branchiostoma lanceolatum</name>
    <name type="common">Common lancelet</name>
    <name type="synonym">Amphioxus lanceolatum</name>
    <dbReference type="NCBI Taxonomy" id="7740"/>
    <lineage>
        <taxon>Eukaryota</taxon>
        <taxon>Metazoa</taxon>
        <taxon>Chordata</taxon>
        <taxon>Cephalochordata</taxon>
        <taxon>Leptocardii</taxon>
        <taxon>Amphioxiformes</taxon>
        <taxon>Branchiostomatidae</taxon>
        <taxon>Branchiostoma</taxon>
    </lineage>
</organism>
<accession>A0A8K0ETS8</accession>
<keyword evidence="2" id="KW-0812">Transmembrane</keyword>
<evidence type="ECO:0000313" key="7">
    <source>
        <dbReference type="EMBL" id="CAH1268503.1"/>
    </source>
</evidence>
<feature type="signal peptide" evidence="6">
    <location>
        <begin position="1"/>
        <end position="24"/>
    </location>
</feature>
<keyword evidence="6" id="KW-0732">Signal</keyword>
<dbReference type="AlphaFoldDB" id="A0A8K0ETS8"/>
<dbReference type="PROSITE" id="PS51257">
    <property type="entry name" value="PROKAR_LIPOPROTEIN"/>
    <property type="match status" value="1"/>
</dbReference>
<evidence type="ECO:0000256" key="6">
    <source>
        <dbReference type="SAM" id="SignalP"/>
    </source>
</evidence>
<evidence type="ECO:0000256" key="1">
    <source>
        <dbReference type="ARBA" id="ARBA00004167"/>
    </source>
</evidence>
<comment type="subcellular location">
    <subcellularLocation>
        <location evidence="1">Membrane</location>
        <topology evidence="1">Single-pass membrane protein</topology>
    </subcellularLocation>
</comment>
<evidence type="ECO:0000256" key="3">
    <source>
        <dbReference type="ARBA" id="ARBA00022989"/>
    </source>
</evidence>
<dbReference type="OrthoDB" id="10237338at2759"/>
<proteinExistence type="predicted"/>
<keyword evidence="5" id="KW-1015">Disulfide bond</keyword>
<evidence type="ECO:0000256" key="4">
    <source>
        <dbReference type="ARBA" id="ARBA00023136"/>
    </source>
</evidence>
<dbReference type="Proteomes" id="UP000838412">
    <property type="component" value="Chromosome 6"/>
</dbReference>
<dbReference type="EMBL" id="OV696691">
    <property type="protein sequence ID" value="CAH1268503.1"/>
    <property type="molecule type" value="Genomic_DNA"/>
</dbReference>
<dbReference type="PANTHER" id="PTHR22650">
    <property type="entry name" value="GLYCOPROTEIN IB BETA"/>
    <property type="match status" value="1"/>
</dbReference>
<gene>
    <name evidence="7" type="primary">Hypp3894</name>
    <name evidence="7" type="ORF">BLAG_LOCUS21423</name>
</gene>
<name>A0A8K0ETS8_BRALA</name>
<feature type="chain" id="PRO_5035419441" evidence="6">
    <location>
        <begin position="25"/>
        <end position="171"/>
    </location>
</feature>
<dbReference type="InterPro" id="IPR052313">
    <property type="entry name" value="GPIb-IX-V_Complex"/>
</dbReference>
<evidence type="ECO:0000256" key="5">
    <source>
        <dbReference type="ARBA" id="ARBA00023157"/>
    </source>
</evidence>
<dbReference type="PANTHER" id="PTHR22650:SF4">
    <property type="entry name" value="LEUCINE-RICH REPEAT AND TRANSMEMBRANE DOMAIN-CONTAINING PROTEIN 2-LIKE"/>
    <property type="match status" value="1"/>
</dbReference>
<evidence type="ECO:0000256" key="2">
    <source>
        <dbReference type="ARBA" id="ARBA00022692"/>
    </source>
</evidence>
<evidence type="ECO:0000313" key="8">
    <source>
        <dbReference type="Proteomes" id="UP000838412"/>
    </source>
</evidence>
<keyword evidence="3" id="KW-1133">Transmembrane helix</keyword>